<evidence type="ECO:0000313" key="4">
    <source>
        <dbReference type="Proteomes" id="UP000216074"/>
    </source>
</evidence>
<dbReference type="InterPro" id="IPR002656">
    <property type="entry name" value="Acyl_transf_3_dom"/>
</dbReference>
<keyword evidence="1" id="KW-1133">Transmembrane helix</keyword>
<feature type="domain" description="Acyltransferase 3" evidence="2">
    <location>
        <begin position="16"/>
        <end position="161"/>
    </location>
</feature>
<evidence type="ECO:0000256" key="1">
    <source>
        <dbReference type="SAM" id="Phobius"/>
    </source>
</evidence>
<dbReference type="PANTHER" id="PTHR37312">
    <property type="entry name" value="MEMBRANE-BOUND ACYLTRANSFERASE YKRP-RELATED"/>
    <property type="match status" value="1"/>
</dbReference>
<sequence length="187" mass="21227">MAKNSQVLQVSARRDSAIDVIRLIGIIAIVATHAFPNYQLAHILLYTWQVPLFFVLSGWFWKTDVDIRNEMRHRFQSLMIPYLSWAVLLLFIEVIFHVKSDNLLGMISIFSDVVRGGAYALTPFTVFWFITALLFARMYMILAQKIAGLLGRVVLCLIGLTSAVVAADMLKKYGGLWVSHYHALFSS</sequence>
<dbReference type="AlphaFoldDB" id="A0A261G1U5"/>
<keyword evidence="1" id="KW-0812">Transmembrane</keyword>
<keyword evidence="3" id="KW-0012">Acyltransferase</keyword>
<dbReference type="EMBL" id="MWWY01000013">
    <property type="protein sequence ID" value="OZG65397.1"/>
    <property type="molecule type" value="Genomic_DNA"/>
</dbReference>
<dbReference type="InterPro" id="IPR052734">
    <property type="entry name" value="Nod_factor_acetyltransferase"/>
</dbReference>
<comment type="caution">
    <text evidence="3">The sequence shown here is derived from an EMBL/GenBank/DDBJ whole genome shotgun (WGS) entry which is preliminary data.</text>
</comment>
<evidence type="ECO:0000313" key="3">
    <source>
        <dbReference type="EMBL" id="OZG65397.1"/>
    </source>
</evidence>
<keyword evidence="4" id="KW-1185">Reference proteome</keyword>
<feature type="transmembrane region" description="Helical" evidence="1">
    <location>
        <begin position="118"/>
        <end position="137"/>
    </location>
</feature>
<name>A0A261G1U5_9BIFI</name>
<accession>A0A261G1U5</accession>
<feature type="transmembrane region" description="Helical" evidence="1">
    <location>
        <begin position="43"/>
        <end position="61"/>
    </location>
</feature>
<dbReference type="Pfam" id="PF01757">
    <property type="entry name" value="Acyl_transf_3"/>
    <property type="match status" value="1"/>
</dbReference>
<proteinExistence type="predicted"/>
<keyword evidence="1" id="KW-0472">Membrane</keyword>
<dbReference type="PANTHER" id="PTHR37312:SF1">
    <property type="entry name" value="MEMBRANE-BOUND ACYLTRANSFERASE YKRP-RELATED"/>
    <property type="match status" value="1"/>
</dbReference>
<dbReference type="GO" id="GO:0016747">
    <property type="term" value="F:acyltransferase activity, transferring groups other than amino-acyl groups"/>
    <property type="evidence" value="ECO:0007669"/>
    <property type="project" value="InterPro"/>
</dbReference>
<gene>
    <name evidence="3" type="ORF">BHAP_0675</name>
</gene>
<reference evidence="3 4" key="1">
    <citation type="journal article" date="2017" name="BMC Genomics">
        <title>Comparative genomic and phylogenomic analyses of the Bifidobacteriaceae family.</title>
        <authorList>
            <person name="Lugli G.A."/>
            <person name="Milani C."/>
            <person name="Turroni F."/>
            <person name="Duranti S."/>
            <person name="Mancabelli L."/>
            <person name="Mangifesta M."/>
            <person name="Ferrario C."/>
            <person name="Modesto M."/>
            <person name="Mattarelli P."/>
            <person name="Jiri K."/>
            <person name="van Sinderen D."/>
            <person name="Ventura M."/>
        </authorList>
    </citation>
    <scope>NUCLEOTIDE SEQUENCE [LARGE SCALE GENOMIC DNA]</scope>
    <source>
        <strain evidence="3 4">DSM 100202</strain>
    </source>
</reference>
<protein>
    <submittedName>
        <fullName evidence="3">Acyltransferase</fullName>
    </submittedName>
</protein>
<dbReference type="OrthoDB" id="3746662at2"/>
<organism evidence="3 4">
    <name type="scientific">Bifidobacterium hapali</name>
    <dbReference type="NCBI Taxonomy" id="1630172"/>
    <lineage>
        <taxon>Bacteria</taxon>
        <taxon>Bacillati</taxon>
        <taxon>Actinomycetota</taxon>
        <taxon>Actinomycetes</taxon>
        <taxon>Bifidobacteriales</taxon>
        <taxon>Bifidobacteriaceae</taxon>
        <taxon>Bifidobacterium</taxon>
    </lineage>
</organism>
<feature type="transmembrane region" description="Helical" evidence="1">
    <location>
        <begin position="82"/>
        <end position="98"/>
    </location>
</feature>
<keyword evidence="3" id="KW-0808">Transferase</keyword>
<dbReference type="RefSeq" id="WP_094729333.1">
    <property type="nucleotide sequence ID" value="NZ_MWWY01000013.1"/>
</dbReference>
<dbReference type="Proteomes" id="UP000216074">
    <property type="component" value="Unassembled WGS sequence"/>
</dbReference>
<evidence type="ECO:0000259" key="2">
    <source>
        <dbReference type="Pfam" id="PF01757"/>
    </source>
</evidence>
<feature type="transmembrane region" description="Helical" evidence="1">
    <location>
        <begin position="20"/>
        <end position="37"/>
    </location>
</feature>
<feature type="transmembrane region" description="Helical" evidence="1">
    <location>
        <begin position="149"/>
        <end position="167"/>
    </location>
</feature>